<dbReference type="GO" id="GO:0033281">
    <property type="term" value="C:TAT protein transport complex"/>
    <property type="evidence" value="ECO:0007669"/>
    <property type="project" value="TreeGrafter"/>
</dbReference>
<feature type="transmembrane region" description="Helical" evidence="5">
    <location>
        <begin position="70"/>
        <end position="93"/>
    </location>
</feature>
<reference evidence="6 7" key="1">
    <citation type="submission" date="2015-09" db="EMBL/GenBank/DDBJ databases">
        <title>Draft genome sequence of Hydrogenibacillus schlegelii DSM 2000.</title>
        <authorList>
            <person name="Hemp J."/>
        </authorList>
    </citation>
    <scope>NUCLEOTIDE SEQUENCE [LARGE SCALE GENOMIC DNA]</scope>
    <source>
        <strain evidence="6 7">MA 48</strain>
    </source>
</reference>
<dbReference type="GO" id="GO:0043953">
    <property type="term" value="P:protein transport by the Tat complex"/>
    <property type="evidence" value="ECO:0007669"/>
    <property type="project" value="TreeGrafter"/>
</dbReference>
<dbReference type="GO" id="GO:0009977">
    <property type="term" value="F:proton motive force dependent protein transmembrane transporter activity"/>
    <property type="evidence" value="ECO:0007669"/>
    <property type="project" value="TreeGrafter"/>
</dbReference>
<keyword evidence="4 5" id="KW-0472">Membrane</keyword>
<evidence type="ECO:0000256" key="1">
    <source>
        <dbReference type="ARBA" id="ARBA00004141"/>
    </source>
</evidence>
<feature type="transmembrane region" description="Helical" evidence="5">
    <location>
        <begin position="136"/>
        <end position="163"/>
    </location>
</feature>
<evidence type="ECO:0000256" key="3">
    <source>
        <dbReference type="ARBA" id="ARBA00022989"/>
    </source>
</evidence>
<comment type="subcellular location">
    <subcellularLocation>
        <location evidence="1">Membrane</location>
        <topology evidence="1">Multi-pass membrane protein</topology>
    </subcellularLocation>
</comment>
<feature type="transmembrane region" description="Helical" evidence="5">
    <location>
        <begin position="31"/>
        <end position="50"/>
    </location>
</feature>
<feature type="transmembrane region" description="Helical" evidence="5">
    <location>
        <begin position="242"/>
        <end position="260"/>
    </location>
</feature>
<protein>
    <recommendedName>
        <fullName evidence="8">Sec-independent protein translocase protein TatC</fullName>
    </recommendedName>
</protein>
<feature type="transmembrane region" description="Helical" evidence="5">
    <location>
        <begin position="221"/>
        <end position="236"/>
    </location>
</feature>
<gene>
    <name evidence="6" type="ORF">SA87_07310</name>
</gene>
<dbReference type="Proteomes" id="UP000243024">
    <property type="component" value="Unassembled WGS sequence"/>
</dbReference>
<keyword evidence="2 5" id="KW-0812">Transmembrane</keyword>
<evidence type="ECO:0000256" key="2">
    <source>
        <dbReference type="ARBA" id="ARBA00022692"/>
    </source>
</evidence>
<dbReference type="OrthoDB" id="9777044at2"/>
<name>A0A179INL8_HYDSH</name>
<dbReference type="STRING" id="1484.SA87_07310"/>
<accession>A0A179INL8</accession>
<evidence type="ECO:0008006" key="8">
    <source>
        <dbReference type="Google" id="ProtNLM"/>
    </source>
</evidence>
<dbReference type="InterPro" id="IPR002033">
    <property type="entry name" value="TatC"/>
</dbReference>
<dbReference type="InterPro" id="IPR019820">
    <property type="entry name" value="Sec-indep_translocase_CS"/>
</dbReference>
<dbReference type="PROSITE" id="PS01218">
    <property type="entry name" value="TATC"/>
    <property type="match status" value="1"/>
</dbReference>
<dbReference type="PANTHER" id="PTHR30371">
    <property type="entry name" value="SEC-INDEPENDENT PROTEIN TRANSLOCASE PROTEIN TATC"/>
    <property type="match status" value="1"/>
</dbReference>
<dbReference type="EMBL" id="JXBB01000023">
    <property type="protein sequence ID" value="OAR04248.1"/>
    <property type="molecule type" value="Genomic_DNA"/>
</dbReference>
<evidence type="ECO:0000256" key="5">
    <source>
        <dbReference type="SAM" id="Phobius"/>
    </source>
</evidence>
<dbReference type="RefSeq" id="WP_066201644.1">
    <property type="nucleotide sequence ID" value="NZ_CBCSAS010000023.1"/>
</dbReference>
<sequence length="265" mass="29132">MLQIEPQTLARRLVRLYVEHGDRIARRLRPIVFLFLGAWLVGLGVAPFVFRLLILPSVTVVAFNLTDGLAMLIRVAALFAAAVTFPAFVFAVFRLLRELFLPPTPQTPNPGESDAGGGPSGPDRLPGFPFSIQTTWLIASGLFLAGLAFAGLGLFPLILRFILRLSGQLGITPLFGAAEYFSFLVGLALPIALFFELPLVIVVLVSANVVRLDVLKRIRKYVYFFLYVIASMITPPDVLTHILAALPLIALYELGLFFATRLKRP</sequence>
<dbReference type="AlphaFoldDB" id="A0A179INL8"/>
<keyword evidence="7" id="KW-1185">Reference proteome</keyword>
<comment type="caution">
    <text evidence="6">The sequence shown here is derived from an EMBL/GenBank/DDBJ whole genome shotgun (WGS) entry which is preliminary data.</text>
</comment>
<evidence type="ECO:0000313" key="6">
    <source>
        <dbReference type="EMBL" id="OAR04248.1"/>
    </source>
</evidence>
<evidence type="ECO:0000313" key="7">
    <source>
        <dbReference type="Proteomes" id="UP000243024"/>
    </source>
</evidence>
<keyword evidence="3 5" id="KW-1133">Transmembrane helix</keyword>
<dbReference type="GO" id="GO:0065002">
    <property type="term" value="P:intracellular protein transmembrane transport"/>
    <property type="evidence" value="ECO:0007669"/>
    <property type="project" value="TreeGrafter"/>
</dbReference>
<feature type="transmembrane region" description="Helical" evidence="5">
    <location>
        <begin position="183"/>
        <end position="209"/>
    </location>
</feature>
<proteinExistence type="predicted"/>
<evidence type="ECO:0000256" key="4">
    <source>
        <dbReference type="ARBA" id="ARBA00023136"/>
    </source>
</evidence>
<dbReference type="PANTHER" id="PTHR30371:SF0">
    <property type="entry name" value="SEC-INDEPENDENT PROTEIN TRANSLOCASE PROTEIN TATC, CHLOROPLASTIC-RELATED"/>
    <property type="match status" value="1"/>
</dbReference>
<organism evidence="6 7">
    <name type="scientific">Hydrogenibacillus schlegelii</name>
    <name type="common">Bacillus schlegelii</name>
    <dbReference type="NCBI Taxonomy" id="1484"/>
    <lineage>
        <taxon>Bacteria</taxon>
        <taxon>Bacillati</taxon>
        <taxon>Bacillota</taxon>
        <taxon>Bacilli</taxon>
        <taxon>Bacillales</taxon>
        <taxon>Bacillales Family X. Incertae Sedis</taxon>
        <taxon>Hydrogenibacillus</taxon>
    </lineage>
</organism>
<dbReference type="Pfam" id="PF00902">
    <property type="entry name" value="TatC"/>
    <property type="match status" value="1"/>
</dbReference>